<dbReference type="Proteomes" id="UP000067399">
    <property type="component" value="Chromosome"/>
</dbReference>
<sequence length="219" mass="25631">MCTVGLAHISTCPLCYSQDLSSYYEDKDAKYLQCFECELVFVPAQYHLHEVDEKLRYDAHQNNPDDEHYRVFLSQVFDPVITHIKQGAKGLDFGCGPGPTLSVMFEEQGYQVDLVDKFYAINTKVFEKKYDFITATEVVEHLKAPRFELDRLFTMLKKGGVLALMTQQVTKKVVFSDWYYKNDLTHICFFTEKSMRYLAQQWGSKIEFYRDNVVLFIKD</sequence>
<dbReference type="Gene3D" id="3.40.50.150">
    <property type="entry name" value="Vaccinia Virus protein VP39"/>
    <property type="match status" value="1"/>
</dbReference>
<reference evidence="1 2" key="2">
    <citation type="journal article" date="2016" name="ISME J.">
        <title>Heterogeneous composition of key metabolic gene clusters in a vent mussel symbiont population.</title>
        <authorList>
            <person name="Ikuta T."/>
            <person name="Takaki Y."/>
            <person name="Nagai Y."/>
            <person name="Shimamura S."/>
            <person name="Tsuda M."/>
            <person name="Kawagucci S."/>
            <person name="Aoki Y."/>
            <person name="Inoue K."/>
            <person name="Teruya M."/>
            <person name="Satou K."/>
            <person name="Teruya K."/>
            <person name="Shimoji M."/>
            <person name="Tamotsu H."/>
            <person name="Hirano T."/>
            <person name="Maruyama T."/>
            <person name="Yoshida T."/>
        </authorList>
    </citation>
    <scope>NUCLEOTIDE SEQUENCE [LARGE SCALE GENOMIC DNA]</scope>
    <source>
        <strain evidence="1 2">Myojin Knoll</strain>
    </source>
</reference>
<dbReference type="RefSeq" id="WP_066044468.1">
    <property type="nucleotide sequence ID" value="NZ_AP013042.1"/>
</dbReference>
<dbReference type="EMBL" id="AP013042">
    <property type="protein sequence ID" value="BAS67835.1"/>
    <property type="molecule type" value="Genomic_DNA"/>
</dbReference>
<dbReference type="InterPro" id="IPR029063">
    <property type="entry name" value="SAM-dependent_MTases_sf"/>
</dbReference>
<gene>
    <name evidence="1" type="ORF">BSEPE_0843</name>
</gene>
<keyword evidence="1" id="KW-0489">Methyltransferase</keyword>
<dbReference type="KEGG" id="ebh:BSEPE_0843"/>
<organism evidence="1 2">
    <name type="scientific">endosymbiont of Bathymodiolus septemdierum str. Myojin knoll</name>
    <dbReference type="NCBI Taxonomy" id="1303921"/>
    <lineage>
        <taxon>Bacteria</taxon>
        <taxon>Pseudomonadati</taxon>
        <taxon>Pseudomonadota</taxon>
        <taxon>Gammaproteobacteria</taxon>
        <taxon>sulfur-oxidizing symbionts</taxon>
    </lineage>
</organism>
<proteinExistence type="predicted"/>
<keyword evidence="2" id="KW-1185">Reference proteome</keyword>
<dbReference type="OrthoDB" id="9791944at2"/>
<dbReference type="GO" id="GO:0032259">
    <property type="term" value="P:methylation"/>
    <property type="evidence" value="ECO:0007669"/>
    <property type="project" value="UniProtKB-KW"/>
</dbReference>
<evidence type="ECO:0000313" key="2">
    <source>
        <dbReference type="Proteomes" id="UP000067399"/>
    </source>
</evidence>
<keyword evidence="1" id="KW-0808">Transferase</keyword>
<accession>A0A0P0US07</accession>
<dbReference type="CDD" id="cd02440">
    <property type="entry name" value="AdoMet_MTases"/>
    <property type="match status" value="1"/>
</dbReference>
<reference evidence="1 2" key="1">
    <citation type="journal article" date="2000" name="Mar. Ecol. Prog. Ser.">
        <title>Phylogenetic characterization of endosymbionts in three hydrothermal vent mussels: influence on host distributions.</title>
        <authorList>
            <person name="Fujiwara Y."/>
            <person name="Takai K."/>
            <person name="Uematsu K."/>
            <person name="Tsuchida S."/>
            <person name="Hunt J.C."/>
            <person name="Hashimoto J."/>
        </authorList>
    </citation>
    <scope>NUCLEOTIDE SEQUENCE [LARGE SCALE GENOMIC DNA]</scope>
    <source>
        <strain evidence="1 2">Myojin Knoll</strain>
    </source>
</reference>
<protein>
    <submittedName>
        <fullName evidence="1">Methyltransferase-related protein</fullName>
    </submittedName>
</protein>
<dbReference type="Pfam" id="PF13489">
    <property type="entry name" value="Methyltransf_23"/>
    <property type="match status" value="1"/>
</dbReference>
<evidence type="ECO:0000313" key="1">
    <source>
        <dbReference type="EMBL" id="BAS67835.1"/>
    </source>
</evidence>
<dbReference type="SUPFAM" id="SSF53335">
    <property type="entry name" value="S-adenosyl-L-methionine-dependent methyltransferases"/>
    <property type="match status" value="1"/>
</dbReference>
<name>A0A0P0US07_9GAMM</name>
<dbReference type="GO" id="GO:0008168">
    <property type="term" value="F:methyltransferase activity"/>
    <property type="evidence" value="ECO:0007669"/>
    <property type="project" value="UniProtKB-KW"/>
</dbReference>
<dbReference type="AlphaFoldDB" id="A0A0P0US07"/>
<dbReference type="STRING" id="1303921.BSEPE_0843"/>